<dbReference type="PANTHER" id="PTHR37456:SF6">
    <property type="entry name" value="COLLAGEN ALPHA-1(XXIII) CHAIN-LIKE ISOFORM X2"/>
    <property type="match status" value="1"/>
</dbReference>
<dbReference type="InterPro" id="IPR013783">
    <property type="entry name" value="Ig-like_fold"/>
</dbReference>
<gene>
    <name evidence="2" type="ORF">AWC38_SpisGene21816</name>
</gene>
<feature type="compositionally biased region" description="Basic residues" evidence="1">
    <location>
        <begin position="36"/>
        <end position="46"/>
    </location>
</feature>
<dbReference type="Gene3D" id="2.60.40.10">
    <property type="entry name" value="Immunoglobulins"/>
    <property type="match status" value="1"/>
</dbReference>
<comment type="caution">
    <text evidence="2">The sequence shown here is derived from an EMBL/GenBank/DDBJ whole genome shotgun (WGS) entry which is preliminary data.</text>
</comment>
<accession>A0A2B4RB72</accession>
<proteinExistence type="predicted"/>
<dbReference type="AlphaFoldDB" id="A0A2B4RB72"/>
<feature type="region of interest" description="Disordered" evidence="1">
    <location>
        <begin position="12"/>
        <end position="119"/>
    </location>
</feature>
<keyword evidence="2" id="KW-0176">Collagen</keyword>
<keyword evidence="3" id="KW-1185">Reference proteome</keyword>
<dbReference type="EMBL" id="LSMT01000845">
    <property type="protein sequence ID" value="PFX14059.1"/>
    <property type="molecule type" value="Genomic_DNA"/>
</dbReference>
<name>A0A2B4RB72_STYPI</name>
<evidence type="ECO:0000313" key="2">
    <source>
        <dbReference type="EMBL" id="PFX14059.1"/>
    </source>
</evidence>
<reference evidence="3" key="1">
    <citation type="journal article" date="2017" name="bioRxiv">
        <title>Comparative analysis of the genomes of Stylophora pistillata and Acropora digitifera provides evidence for extensive differences between species of corals.</title>
        <authorList>
            <person name="Voolstra C.R."/>
            <person name="Li Y."/>
            <person name="Liew Y.J."/>
            <person name="Baumgarten S."/>
            <person name="Zoccola D."/>
            <person name="Flot J.-F."/>
            <person name="Tambutte S."/>
            <person name="Allemand D."/>
            <person name="Aranda M."/>
        </authorList>
    </citation>
    <scope>NUCLEOTIDE SEQUENCE [LARGE SCALE GENOMIC DNA]</scope>
</reference>
<dbReference type="OrthoDB" id="10255512at2759"/>
<feature type="compositionally biased region" description="Polar residues" evidence="1">
    <location>
        <begin position="12"/>
        <end position="22"/>
    </location>
</feature>
<protein>
    <submittedName>
        <fullName evidence="2">Collagen-like protein 7</fullName>
    </submittedName>
</protein>
<evidence type="ECO:0000313" key="3">
    <source>
        <dbReference type="Proteomes" id="UP000225706"/>
    </source>
</evidence>
<dbReference type="Proteomes" id="UP000225706">
    <property type="component" value="Unassembled WGS sequence"/>
</dbReference>
<dbReference type="InterPro" id="IPR008160">
    <property type="entry name" value="Collagen"/>
</dbReference>
<dbReference type="Pfam" id="PF01391">
    <property type="entry name" value="Collagen"/>
    <property type="match status" value="1"/>
</dbReference>
<feature type="compositionally biased region" description="Basic and acidic residues" evidence="1">
    <location>
        <begin position="71"/>
        <end position="83"/>
    </location>
</feature>
<dbReference type="PANTHER" id="PTHR37456">
    <property type="entry name" value="SI:CH211-266K2.1"/>
    <property type="match status" value="1"/>
</dbReference>
<dbReference type="STRING" id="50429.A0A2B4RB72"/>
<dbReference type="InterPro" id="IPR050938">
    <property type="entry name" value="Collagen_Structural_Proteins"/>
</dbReference>
<sequence length="138" mass="14661">MEDVRSEIIKQISQMQPASFCQPSEKVCVQGPPGKKGSRGSRRRRGPPGPKGKRGEQGIMGLPGRHGKQGIRGDKGLEGEKGRKGASGPRGMMGQKGEPGESASLPDVTIAPETKTVTENQTARFYCSARGHPKPVVT</sequence>
<organism evidence="2 3">
    <name type="scientific">Stylophora pistillata</name>
    <name type="common">Smooth cauliflower coral</name>
    <dbReference type="NCBI Taxonomy" id="50429"/>
    <lineage>
        <taxon>Eukaryota</taxon>
        <taxon>Metazoa</taxon>
        <taxon>Cnidaria</taxon>
        <taxon>Anthozoa</taxon>
        <taxon>Hexacorallia</taxon>
        <taxon>Scleractinia</taxon>
        <taxon>Astrocoeniina</taxon>
        <taxon>Pocilloporidae</taxon>
        <taxon>Stylophora</taxon>
    </lineage>
</organism>
<dbReference type="GO" id="GO:0005581">
    <property type="term" value="C:collagen trimer"/>
    <property type="evidence" value="ECO:0007669"/>
    <property type="project" value="UniProtKB-KW"/>
</dbReference>
<evidence type="ECO:0000256" key="1">
    <source>
        <dbReference type="SAM" id="MobiDB-lite"/>
    </source>
</evidence>